<keyword evidence="1" id="KW-0676">Redox-active center</keyword>
<dbReference type="OrthoDB" id="9811366at2"/>
<dbReference type="SUPFAM" id="SSF52833">
    <property type="entry name" value="Thioredoxin-like"/>
    <property type="match status" value="1"/>
</dbReference>
<protein>
    <recommendedName>
        <fullName evidence="4">Rdx family protein</fullName>
    </recommendedName>
</protein>
<dbReference type="PANTHER" id="PTHR36417">
    <property type="entry name" value="SELENOPROTEIN DOMAIN PROTEIN (AFU_ORTHOLOGUE AFUA_1G05220)"/>
    <property type="match status" value="1"/>
</dbReference>
<dbReference type="Pfam" id="PF10262">
    <property type="entry name" value="Rdx"/>
    <property type="match status" value="1"/>
</dbReference>
<organism evidence="2 3">
    <name type="scientific">Ephemeroptericola cinctiostellae</name>
    <dbReference type="NCBI Taxonomy" id="2268024"/>
    <lineage>
        <taxon>Bacteria</taxon>
        <taxon>Pseudomonadati</taxon>
        <taxon>Pseudomonadota</taxon>
        <taxon>Betaproteobacteria</taxon>
        <taxon>Burkholderiales</taxon>
        <taxon>Burkholderiaceae</taxon>
        <taxon>Ephemeroptericola</taxon>
    </lineage>
</organism>
<dbReference type="NCBIfam" id="TIGR02174">
    <property type="entry name" value="CXXU_selWTH"/>
    <property type="match status" value="1"/>
</dbReference>
<evidence type="ECO:0000313" key="2">
    <source>
        <dbReference type="EMBL" id="AXF85021.1"/>
    </source>
</evidence>
<dbReference type="PANTHER" id="PTHR36417:SF2">
    <property type="entry name" value="SELENOPROTEIN DOMAIN PROTEIN (AFU_ORTHOLOGUE AFUA_1G05220)"/>
    <property type="match status" value="1"/>
</dbReference>
<dbReference type="InterPro" id="IPR036249">
    <property type="entry name" value="Thioredoxin-like_sf"/>
</dbReference>
<evidence type="ECO:0000313" key="3">
    <source>
        <dbReference type="Proteomes" id="UP000252182"/>
    </source>
</evidence>
<dbReference type="InterPro" id="IPR011893">
    <property type="entry name" value="Selenoprotein_Rdx-typ"/>
</dbReference>
<gene>
    <name evidence="2" type="ORF">DTO96_100738</name>
</gene>
<evidence type="ECO:0000256" key="1">
    <source>
        <dbReference type="ARBA" id="ARBA00023284"/>
    </source>
</evidence>
<dbReference type="RefSeq" id="WP_114562262.1">
    <property type="nucleotide sequence ID" value="NZ_CP031124.1"/>
</dbReference>
<keyword evidence="3" id="KW-1185">Reference proteome</keyword>
<dbReference type="AlphaFoldDB" id="A0A345D9I3"/>
<proteinExistence type="predicted"/>
<dbReference type="Proteomes" id="UP000252182">
    <property type="component" value="Chromosome"/>
</dbReference>
<dbReference type="EMBL" id="CP031124">
    <property type="protein sequence ID" value="AXF85021.1"/>
    <property type="molecule type" value="Genomic_DNA"/>
</dbReference>
<accession>A0A345D9I3</accession>
<evidence type="ECO:0008006" key="4">
    <source>
        <dbReference type="Google" id="ProtNLM"/>
    </source>
</evidence>
<sequence length="119" mass="13827">MLEHVTIDDENEIVGAHITIVYCRLCNWMLRANWMAQELLSTFADEITEITLKPRMGGIFEIWIAREDQYDGEPQRLWSRKDDGGFPDIKLLKQKVRDVVAPDRSLGHVDGFEAESRHQ</sequence>
<reference evidence="3" key="1">
    <citation type="submission" date="2018-07" db="EMBL/GenBank/DDBJ databases">
        <authorList>
            <person name="Kim H."/>
        </authorList>
    </citation>
    <scope>NUCLEOTIDE SEQUENCE [LARGE SCALE GENOMIC DNA]</scope>
    <source>
        <strain evidence="3">F02</strain>
    </source>
</reference>
<dbReference type="Gene3D" id="3.40.30.10">
    <property type="entry name" value="Glutaredoxin"/>
    <property type="match status" value="1"/>
</dbReference>
<name>A0A345D9I3_9BURK</name>
<dbReference type="KEGG" id="hyf:DTO96_100738"/>